<accession>A0A542EBZ6</accession>
<reference evidence="1 2" key="1">
    <citation type="submission" date="2019-06" db="EMBL/GenBank/DDBJ databases">
        <title>Sequencing the genomes of 1000 actinobacteria strains.</title>
        <authorList>
            <person name="Klenk H.-P."/>
        </authorList>
    </citation>
    <scope>NUCLEOTIDE SEQUENCE [LARGE SCALE GENOMIC DNA]</scope>
    <source>
        <strain evidence="1 2">DSM 19828</strain>
    </source>
</reference>
<organism evidence="1 2">
    <name type="scientific">Yimella lutea</name>
    <dbReference type="NCBI Taxonomy" id="587872"/>
    <lineage>
        <taxon>Bacteria</taxon>
        <taxon>Bacillati</taxon>
        <taxon>Actinomycetota</taxon>
        <taxon>Actinomycetes</taxon>
        <taxon>Micrococcales</taxon>
        <taxon>Dermacoccaceae</taxon>
        <taxon>Yimella</taxon>
    </lineage>
</organism>
<dbReference type="EMBL" id="VFMO01000001">
    <property type="protein sequence ID" value="TQJ12849.1"/>
    <property type="molecule type" value="Genomic_DNA"/>
</dbReference>
<name>A0A542EBZ6_9MICO</name>
<dbReference type="AlphaFoldDB" id="A0A542EBZ6"/>
<comment type="caution">
    <text evidence="1">The sequence shown here is derived from an EMBL/GenBank/DDBJ whole genome shotgun (WGS) entry which is preliminary data.</text>
</comment>
<protein>
    <submittedName>
        <fullName evidence="1">Uncharacterized protein</fullName>
    </submittedName>
</protein>
<evidence type="ECO:0000313" key="2">
    <source>
        <dbReference type="Proteomes" id="UP000320806"/>
    </source>
</evidence>
<dbReference type="Proteomes" id="UP000320806">
    <property type="component" value="Unassembled WGS sequence"/>
</dbReference>
<gene>
    <name evidence="1" type="ORF">FB459_0216</name>
</gene>
<evidence type="ECO:0000313" key="1">
    <source>
        <dbReference type="EMBL" id="TQJ12849.1"/>
    </source>
</evidence>
<sequence>MSQRREAVEAHRSPIAMPLYEGDTAGVAFSGQRMAGIPDSIDHGWLSSALTRVGTRAYWKTNGTGRLTLRFLKERRGSYPGGVPAAGPDTA</sequence>
<proteinExistence type="predicted"/>
<keyword evidence="2" id="KW-1185">Reference proteome</keyword>